<name>A0A939T314_9ACTN</name>
<dbReference type="Proteomes" id="UP000669179">
    <property type="component" value="Unassembled WGS sequence"/>
</dbReference>
<accession>A0A939T314</accession>
<evidence type="ECO:0000313" key="2">
    <source>
        <dbReference type="EMBL" id="MBO2447428.1"/>
    </source>
</evidence>
<keyword evidence="1" id="KW-0812">Transmembrane</keyword>
<comment type="caution">
    <text evidence="2">The sequence shown here is derived from an EMBL/GenBank/DDBJ whole genome shotgun (WGS) entry which is preliminary data.</text>
</comment>
<proteinExistence type="predicted"/>
<keyword evidence="1" id="KW-1133">Transmembrane helix</keyword>
<sequence length="131" mass="13752">MTNSGILADGRRLLRLALRLDAVVTGANGLAYLALAKPLEDLLGLDAGYGVAVGVFLLVYAAAVWAISGRMNRWAVTAVIEANVVWAVLSVVAVVTGWLSLNTVGNVWAIMQAVVVAGFAGVQYAALRRSR</sequence>
<evidence type="ECO:0008006" key="4">
    <source>
        <dbReference type="Google" id="ProtNLM"/>
    </source>
</evidence>
<feature type="transmembrane region" description="Helical" evidence="1">
    <location>
        <begin position="107"/>
        <end position="127"/>
    </location>
</feature>
<keyword evidence="3" id="KW-1185">Reference proteome</keyword>
<feature type="transmembrane region" description="Helical" evidence="1">
    <location>
        <begin position="74"/>
        <end position="101"/>
    </location>
</feature>
<organism evidence="2 3">
    <name type="scientific">Actinomadura barringtoniae</name>
    <dbReference type="NCBI Taxonomy" id="1427535"/>
    <lineage>
        <taxon>Bacteria</taxon>
        <taxon>Bacillati</taxon>
        <taxon>Actinomycetota</taxon>
        <taxon>Actinomycetes</taxon>
        <taxon>Streptosporangiales</taxon>
        <taxon>Thermomonosporaceae</taxon>
        <taxon>Actinomadura</taxon>
    </lineage>
</organism>
<dbReference type="EMBL" id="JAGEOJ010000004">
    <property type="protein sequence ID" value="MBO2447428.1"/>
    <property type="molecule type" value="Genomic_DNA"/>
</dbReference>
<feature type="transmembrane region" description="Helical" evidence="1">
    <location>
        <begin position="47"/>
        <end position="67"/>
    </location>
</feature>
<reference evidence="2" key="1">
    <citation type="submission" date="2021-03" db="EMBL/GenBank/DDBJ databases">
        <authorList>
            <person name="Kanchanasin P."/>
            <person name="Saeng-In P."/>
            <person name="Phongsopitanun W."/>
            <person name="Yuki M."/>
            <person name="Kudo T."/>
            <person name="Ohkuma M."/>
            <person name="Tanasupawat S."/>
        </authorList>
    </citation>
    <scope>NUCLEOTIDE SEQUENCE</scope>
    <source>
        <strain evidence="2">GKU 128</strain>
    </source>
</reference>
<evidence type="ECO:0000313" key="3">
    <source>
        <dbReference type="Proteomes" id="UP000669179"/>
    </source>
</evidence>
<keyword evidence="1" id="KW-0472">Membrane</keyword>
<dbReference type="AlphaFoldDB" id="A0A939T314"/>
<protein>
    <recommendedName>
        <fullName evidence="4">Integral membrane protein</fullName>
    </recommendedName>
</protein>
<feature type="transmembrane region" description="Helical" evidence="1">
    <location>
        <begin position="16"/>
        <end position="35"/>
    </location>
</feature>
<gene>
    <name evidence="2" type="ORF">J4573_10050</name>
</gene>
<evidence type="ECO:0000256" key="1">
    <source>
        <dbReference type="SAM" id="Phobius"/>
    </source>
</evidence>